<evidence type="ECO:0000256" key="7">
    <source>
        <dbReference type="ARBA" id="ARBA00022692"/>
    </source>
</evidence>
<dbReference type="EC" id="2.4.1.109" evidence="4 14"/>
<protein>
    <recommendedName>
        <fullName evidence="4 14">Dolichyl-phosphate-mannose--protein mannosyltransferase</fullName>
        <ecNumber evidence="4 14">2.4.1.109</ecNumber>
    </recommendedName>
</protein>
<dbReference type="OrthoDB" id="292747at2759"/>
<dbReference type="AlphaFoldDB" id="A0A8H6HIN3"/>
<proteinExistence type="inferred from homology"/>
<evidence type="ECO:0000256" key="2">
    <source>
        <dbReference type="ARBA" id="ARBA00004922"/>
    </source>
</evidence>
<feature type="transmembrane region" description="Helical" evidence="14">
    <location>
        <begin position="585"/>
        <end position="608"/>
    </location>
</feature>
<evidence type="ECO:0000313" key="17">
    <source>
        <dbReference type="EMBL" id="KAF6747744.1"/>
    </source>
</evidence>
<comment type="catalytic activity">
    <reaction evidence="12 14">
        <text>a di-trans,poly-cis-dolichyl beta-D-mannosyl phosphate + L-threonyl-[protein] = 3-O-(alpha-D-mannosyl)-L-threonyl-[protein] + a di-trans,poly-cis-dolichyl phosphate + H(+)</text>
        <dbReference type="Rhea" id="RHEA:53396"/>
        <dbReference type="Rhea" id="RHEA-COMP:11060"/>
        <dbReference type="Rhea" id="RHEA-COMP:13547"/>
        <dbReference type="Rhea" id="RHEA-COMP:19498"/>
        <dbReference type="Rhea" id="RHEA-COMP:19501"/>
        <dbReference type="ChEBI" id="CHEBI:15378"/>
        <dbReference type="ChEBI" id="CHEBI:30013"/>
        <dbReference type="ChEBI" id="CHEBI:57683"/>
        <dbReference type="ChEBI" id="CHEBI:58211"/>
        <dbReference type="ChEBI" id="CHEBI:137323"/>
        <dbReference type="EC" id="2.4.1.109"/>
    </reaction>
</comment>
<keyword evidence="11 14" id="KW-0472">Membrane</keyword>
<keyword evidence="10 14" id="KW-1133">Transmembrane helix</keyword>
<evidence type="ECO:0000259" key="16">
    <source>
        <dbReference type="PROSITE" id="PS50919"/>
    </source>
</evidence>
<evidence type="ECO:0000256" key="15">
    <source>
        <dbReference type="SAM" id="MobiDB-lite"/>
    </source>
</evidence>
<gene>
    <name evidence="17" type="ORF">DFP72DRAFT_1147409</name>
</gene>
<dbReference type="Proteomes" id="UP000521943">
    <property type="component" value="Unassembled WGS sequence"/>
</dbReference>
<keyword evidence="5 14" id="KW-0328">Glycosyltransferase</keyword>
<feature type="transmembrane region" description="Helical" evidence="14">
    <location>
        <begin position="195"/>
        <end position="216"/>
    </location>
</feature>
<evidence type="ECO:0000256" key="9">
    <source>
        <dbReference type="ARBA" id="ARBA00022824"/>
    </source>
</evidence>
<dbReference type="InterPro" id="IPR036300">
    <property type="entry name" value="MIR_dom_sf"/>
</dbReference>
<evidence type="ECO:0000256" key="3">
    <source>
        <dbReference type="ARBA" id="ARBA00007222"/>
    </source>
</evidence>
<evidence type="ECO:0000313" key="18">
    <source>
        <dbReference type="Proteomes" id="UP000521943"/>
    </source>
</evidence>
<feature type="transmembrane region" description="Helical" evidence="14">
    <location>
        <begin position="512"/>
        <end position="533"/>
    </location>
</feature>
<dbReference type="PANTHER" id="PTHR10050">
    <property type="entry name" value="DOLICHYL-PHOSPHATE-MANNOSE--PROTEIN MANNOSYLTRANSFERASE"/>
    <property type="match status" value="1"/>
</dbReference>
<sequence>MFVDSEDDIDGSRACLPVIDLATIGSRPRDRHCASIFAPARGQWISSKMRTEFLLQNTEVIVPVVYTLLSCRTRFHRIGASNTVIRDEAHFGKFGSHYLKREFYFDVHPPLGKMLVGLAGLLSGYGGSFEFKSGEVYSDTVPYVATRVMLATFGVLMVPLPWFTSVELGTSQWACHLTTLMVLLEVYNEQFEPFSFAWCVWLLVFAGISIGCVTNVKIIGLVVKALVGVYTSGTSSATLNRPDASNSITRRLVLSPSSSSPSLSSQTWKETISARILMTSPSAPASRSRTRAGEADSCTPTYRHTHSDRNDKKVTHYHYKDNNNEWNIFLAWNDKHRNLHSYTVTATVSKLNYEVSGYGNLAVGDNHDYWQVEIVGDTKMGSVGQVHSLTTRMRFKHVALGCYLRAANAVLPQWGFKQIEVSCDKENNKKDAHTYWNVESHWNDRLPAGDMKLYKSPFLCDFWHLNVAMMTSNNALIPDPDKEDILASKPFGLRMCGWGDNQIKHYIMGAPVVWWGSTISLGVALLTFAVYILRWQRKYNDMDARRVTYLHHYLPTLYFAVLMFGHVLDHFTFSSRRFSTRTKATAFGVLVSDLAATFWWFSGVALGIDGL</sequence>
<evidence type="ECO:0000256" key="5">
    <source>
        <dbReference type="ARBA" id="ARBA00022676"/>
    </source>
</evidence>
<dbReference type="Pfam" id="PF02815">
    <property type="entry name" value="MIR"/>
    <property type="match status" value="1"/>
</dbReference>
<dbReference type="Pfam" id="PF16192">
    <property type="entry name" value="PMT_4TMC"/>
    <property type="match status" value="2"/>
</dbReference>
<feature type="transmembrane region" description="Helical" evidence="14">
    <location>
        <begin position="141"/>
        <end position="163"/>
    </location>
</feature>
<dbReference type="UniPathway" id="UPA00378"/>
<dbReference type="GO" id="GO:0004169">
    <property type="term" value="F:dolichyl-phosphate-mannose-protein mannosyltransferase activity"/>
    <property type="evidence" value="ECO:0007669"/>
    <property type="project" value="UniProtKB-UniRule"/>
</dbReference>
<feature type="transmembrane region" description="Helical" evidence="14">
    <location>
        <begin position="553"/>
        <end position="573"/>
    </location>
</feature>
<keyword evidence="6 14" id="KW-0808">Transferase</keyword>
<dbReference type="Pfam" id="PF02366">
    <property type="entry name" value="PMT"/>
    <property type="match status" value="1"/>
</dbReference>
<dbReference type="EMBL" id="JACGCI010000078">
    <property type="protein sequence ID" value="KAF6747744.1"/>
    <property type="molecule type" value="Genomic_DNA"/>
</dbReference>
<reference evidence="17 18" key="1">
    <citation type="submission" date="2020-07" db="EMBL/GenBank/DDBJ databases">
        <title>Comparative genomics of pyrophilous fungi reveals a link between fire events and developmental genes.</title>
        <authorList>
            <consortium name="DOE Joint Genome Institute"/>
            <person name="Steindorff A.S."/>
            <person name="Carver A."/>
            <person name="Calhoun S."/>
            <person name="Stillman K."/>
            <person name="Liu H."/>
            <person name="Lipzen A."/>
            <person name="Pangilinan J."/>
            <person name="Labutti K."/>
            <person name="Bruns T.D."/>
            <person name="Grigoriev I.V."/>
        </authorList>
    </citation>
    <scope>NUCLEOTIDE SEQUENCE [LARGE SCALE GENOMIC DNA]</scope>
    <source>
        <strain evidence="17 18">CBS 144469</strain>
    </source>
</reference>
<evidence type="ECO:0000256" key="10">
    <source>
        <dbReference type="ARBA" id="ARBA00022989"/>
    </source>
</evidence>
<evidence type="ECO:0000256" key="12">
    <source>
        <dbReference type="ARBA" id="ARBA00045085"/>
    </source>
</evidence>
<evidence type="ECO:0000256" key="11">
    <source>
        <dbReference type="ARBA" id="ARBA00023136"/>
    </source>
</evidence>
<comment type="subcellular location">
    <subcellularLocation>
        <location evidence="1 14">Endoplasmic reticulum membrane</location>
        <topology evidence="1 14">Multi-pass membrane protein</topology>
    </subcellularLocation>
</comment>
<evidence type="ECO:0000256" key="14">
    <source>
        <dbReference type="RuleBase" id="RU367007"/>
    </source>
</evidence>
<comment type="similarity">
    <text evidence="3 14">Belongs to the glycosyltransferase 39 family.</text>
</comment>
<dbReference type="InterPro" id="IPR027005">
    <property type="entry name" value="PMT-like"/>
</dbReference>
<dbReference type="Gene3D" id="2.80.10.50">
    <property type="match status" value="1"/>
</dbReference>
<comment type="caution">
    <text evidence="17">The sequence shown here is derived from an EMBL/GenBank/DDBJ whole genome shotgun (WGS) entry which is preliminary data.</text>
</comment>
<evidence type="ECO:0000256" key="6">
    <source>
        <dbReference type="ARBA" id="ARBA00022679"/>
    </source>
</evidence>
<dbReference type="SMART" id="SM00472">
    <property type="entry name" value="MIR"/>
    <property type="match status" value="2"/>
</dbReference>
<feature type="region of interest" description="Disordered" evidence="15">
    <location>
        <begin position="281"/>
        <end position="309"/>
    </location>
</feature>
<dbReference type="PROSITE" id="PS50919">
    <property type="entry name" value="MIR"/>
    <property type="match status" value="1"/>
</dbReference>
<dbReference type="InterPro" id="IPR003342">
    <property type="entry name" value="ArnT-like_N"/>
</dbReference>
<comment type="caution">
    <text evidence="14">Lacks conserved residue(s) required for the propagation of feature annotation.</text>
</comment>
<evidence type="ECO:0000256" key="13">
    <source>
        <dbReference type="ARBA" id="ARBA00045102"/>
    </source>
</evidence>
<organism evidence="17 18">
    <name type="scientific">Ephemerocybe angulata</name>
    <dbReference type="NCBI Taxonomy" id="980116"/>
    <lineage>
        <taxon>Eukaryota</taxon>
        <taxon>Fungi</taxon>
        <taxon>Dikarya</taxon>
        <taxon>Basidiomycota</taxon>
        <taxon>Agaricomycotina</taxon>
        <taxon>Agaricomycetes</taxon>
        <taxon>Agaricomycetidae</taxon>
        <taxon>Agaricales</taxon>
        <taxon>Agaricineae</taxon>
        <taxon>Psathyrellaceae</taxon>
        <taxon>Ephemerocybe</taxon>
    </lineage>
</organism>
<dbReference type="InterPro" id="IPR016093">
    <property type="entry name" value="MIR_motif"/>
</dbReference>
<dbReference type="SUPFAM" id="SSF82109">
    <property type="entry name" value="MIR domain"/>
    <property type="match status" value="1"/>
</dbReference>
<evidence type="ECO:0000256" key="1">
    <source>
        <dbReference type="ARBA" id="ARBA00004477"/>
    </source>
</evidence>
<comment type="function">
    <text evidence="14">Transfers mannose from Dol-P-mannose to Ser or Thr residues on proteins.</text>
</comment>
<dbReference type="InterPro" id="IPR032421">
    <property type="entry name" value="PMT_4TMC"/>
</dbReference>
<dbReference type="GO" id="GO:0005789">
    <property type="term" value="C:endoplasmic reticulum membrane"/>
    <property type="evidence" value="ECO:0007669"/>
    <property type="project" value="UniProtKB-SubCell"/>
</dbReference>
<name>A0A8H6HIN3_9AGAR</name>
<evidence type="ECO:0000256" key="8">
    <source>
        <dbReference type="ARBA" id="ARBA00022737"/>
    </source>
</evidence>
<keyword evidence="8" id="KW-0677">Repeat</keyword>
<dbReference type="PANTHER" id="PTHR10050:SF46">
    <property type="entry name" value="PROTEIN O-MANNOSYL-TRANSFERASE 2"/>
    <property type="match status" value="1"/>
</dbReference>
<feature type="domain" description="MIR" evidence="16">
    <location>
        <begin position="384"/>
        <end position="441"/>
    </location>
</feature>
<accession>A0A8H6HIN3</accession>
<keyword evidence="7 14" id="KW-0812">Transmembrane</keyword>
<evidence type="ECO:0000256" key="4">
    <source>
        <dbReference type="ARBA" id="ARBA00012839"/>
    </source>
</evidence>
<keyword evidence="18" id="KW-1185">Reference proteome</keyword>
<comment type="catalytic activity">
    <reaction evidence="13 14">
        <text>a di-trans,poly-cis-dolichyl beta-D-mannosyl phosphate + L-seryl-[protein] = 3-O-(alpha-D-mannosyl)-L-seryl-[protein] + a di-trans,poly-cis-dolichyl phosphate + H(+)</text>
        <dbReference type="Rhea" id="RHEA:17377"/>
        <dbReference type="Rhea" id="RHEA-COMP:9863"/>
        <dbReference type="Rhea" id="RHEA-COMP:13546"/>
        <dbReference type="Rhea" id="RHEA-COMP:19498"/>
        <dbReference type="Rhea" id="RHEA-COMP:19501"/>
        <dbReference type="ChEBI" id="CHEBI:15378"/>
        <dbReference type="ChEBI" id="CHEBI:29999"/>
        <dbReference type="ChEBI" id="CHEBI:57683"/>
        <dbReference type="ChEBI" id="CHEBI:58211"/>
        <dbReference type="ChEBI" id="CHEBI:137321"/>
        <dbReference type="EC" id="2.4.1.109"/>
    </reaction>
</comment>
<keyword evidence="9 14" id="KW-0256">Endoplasmic reticulum</keyword>
<comment type="pathway">
    <text evidence="2 14">Protein modification; protein glycosylation.</text>
</comment>